<dbReference type="InterPro" id="IPR011701">
    <property type="entry name" value="MFS"/>
</dbReference>
<feature type="transmembrane region" description="Helical" evidence="6">
    <location>
        <begin position="208"/>
        <end position="231"/>
    </location>
</feature>
<dbReference type="InterPro" id="IPR020846">
    <property type="entry name" value="MFS_dom"/>
</dbReference>
<evidence type="ECO:0000313" key="9">
    <source>
        <dbReference type="Proteomes" id="UP000017836"/>
    </source>
</evidence>
<dbReference type="InterPro" id="IPR036259">
    <property type="entry name" value="MFS_trans_sf"/>
</dbReference>
<gene>
    <name evidence="8" type="ORF">AMTR_s00095p00099600</name>
</gene>
<feature type="transmembrane region" description="Helical" evidence="6">
    <location>
        <begin position="164"/>
        <end position="188"/>
    </location>
</feature>
<evidence type="ECO:0000256" key="1">
    <source>
        <dbReference type="ARBA" id="ARBA00004141"/>
    </source>
</evidence>
<organism evidence="8 9">
    <name type="scientific">Amborella trichopoda</name>
    <dbReference type="NCBI Taxonomy" id="13333"/>
    <lineage>
        <taxon>Eukaryota</taxon>
        <taxon>Viridiplantae</taxon>
        <taxon>Streptophyta</taxon>
        <taxon>Embryophyta</taxon>
        <taxon>Tracheophyta</taxon>
        <taxon>Spermatophyta</taxon>
        <taxon>Magnoliopsida</taxon>
        <taxon>Amborellales</taxon>
        <taxon>Amborellaceae</taxon>
        <taxon>Amborella</taxon>
    </lineage>
</organism>
<feature type="transmembrane region" description="Helical" evidence="6">
    <location>
        <begin position="75"/>
        <end position="97"/>
    </location>
</feature>
<evidence type="ECO:0000256" key="3">
    <source>
        <dbReference type="ARBA" id="ARBA00022692"/>
    </source>
</evidence>
<dbReference type="EMBL" id="KI395483">
    <property type="protein sequence ID" value="ERM98159.1"/>
    <property type="molecule type" value="Genomic_DNA"/>
</dbReference>
<keyword evidence="3 6" id="KW-0812">Transmembrane</keyword>
<dbReference type="OMA" id="PWKELQP"/>
<feature type="transmembrane region" description="Helical" evidence="6">
    <location>
        <begin position="109"/>
        <end position="134"/>
    </location>
</feature>
<feature type="non-terminal residue" evidence="8">
    <location>
        <position position="442"/>
    </location>
</feature>
<dbReference type="GO" id="GO:0022857">
    <property type="term" value="F:transmembrane transporter activity"/>
    <property type="evidence" value="ECO:0007669"/>
    <property type="project" value="InterPro"/>
</dbReference>
<dbReference type="Gramene" id="ERM98159">
    <property type="protein sequence ID" value="ERM98159"/>
    <property type="gene ID" value="AMTR_s00095p00099600"/>
</dbReference>
<feature type="transmembrane region" description="Helical" evidence="6">
    <location>
        <begin position="289"/>
        <end position="311"/>
    </location>
</feature>
<dbReference type="PANTHER" id="PTHR23504">
    <property type="entry name" value="MAJOR FACILITATOR SUPERFAMILY DOMAIN-CONTAINING PROTEIN 10"/>
    <property type="match status" value="1"/>
</dbReference>
<keyword evidence="4 6" id="KW-1133">Transmembrane helix</keyword>
<evidence type="ECO:0000256" key="5">
    <source>
        <dbReference type="ARBA" id="ARBA00023136"/>
    </source>
</evidence>
<evidence type="ECO:0000256" key="2">
    <source>
        <dbReference type="ARBA" id="ARBA00022448"/>
    </source>
</evidence>
<dbReference type="AlphaFoldDB" id="W1NU56"/>
<feature type="transmembrane region" description="Helical" evidence="6">
    <location>
        <begin position="385"/>
        <end position="408"/>
    </location>
</feature>
<comment type="subcellular location">
    <subcellularLocation>
        <location evidence="1">Membrane</location>
        <topology evidence="1">Multi-pass membrane protein</topology>
    </subcellularLocation>
</comment>
<dbReference type="Proteomes" id="UP000017836">
    <property type="component" value="Unassembled WGS sequence"/>
</dbReference>
<protein>
    <recommendedName>
        <fullName evidence="7">Major facilitator superfamily (MFS) profile domain-containing protein</fullName>
    </recommendedName>
</protein>
<dbReference type="Gene3D" id="1.20.1250.20">
    <property type="entry name" value="MFS general substrate transporter like domains"/>
    <property type="match status" value="1"/>
</dbReference>
<feature type="transmembrane region" description="Helical" evidence="6">
    <location>
        <begin position="39"/>
        <end position="63"/>
    </location>
</feature>
<dbReference type="SUPFAM" id="SSF103473">
    <property type="entry name" value="MFS general substrate transporter"/>
    <property type="match status" value="1"/>
</dbReference>
<feature type="transmembrane region" description="Helical" evidence="6">
    <location>
        <begin position="357"/>
        <end position="379"/>
    </location>
</feature>
<reference evidence="9" key="1">
    <citation type="journal article" date="2013" name="Science">
        <title>The Amborella genome and the evolution of flowering plants.</title>
        <authorList>
            <consortium name="Amborella Genome Project"/>
        </authorList>
    </citation>
    <scope>NUCLEOTIDE SEQUENCE [LARGE SCALE GENOMIC DNA]</scope>
</reference>
<evidence type="ECO:0000256" key="6">
    <source>
        <dbReference type="SAM" id="Phobius"/>
    </source>
</evidence>
<dbReference type="eggNOG" id="KOG2615">
    <property type="taxonomic scope" value="Eukaryota"/>
</dbReference>
<feature type="transmembrane region" description="Helical" evidence="6">
    <location>
        <begin position="326"/>
        <end position="345"/>
    </location>
</feature>
<keyword evidence="9" id="KW-1185">Reference proteome</keyword>
<evidence type="ECO:0000313" key="8">
    <source>
        <dbReference type="EMBL" id="ERM98159.1"/>
    </source>
</evidence>
<name>W1NU56_AMBTC</name>
<accession>W1NU56</accession>
<dbReference type="HOGENOM" id="CLU_001265_54_2_1"/>
<sequence length="442" mass="48896">MAENEEALLKTKDYYENCPGCKVDQMKEINRGFPLKECFFIAIVVLCNALPISSLFPYLYFMIRDFNIAKKVEDIGYYAGFVGSSFMFGRFLTSFLWGMAADRYGRKPIIILGTLSVVVFNTLFGLSVNFWMAIAMRFLHGSFNGMLGPLKAYATEVLREEYQALGLSIVGTAWGIGLIVGPALGGYFAQPADKYPNIFSKSSIFGRFPYFLPCLCISLFAAIVFIASFWLPETLHMHHLEREEVFDYSDALETASYGFVTKENMDEVEGRSQASQKSLWKNWPLMSNIIIYCIFSLFDISYTEIFCLWAVSPGRLGGMGLSSQDVGQVLAISGCGLLLLQLYLFPKVEKILGPISLIRFGTVLTVPLLLCYPSIAALSGFALRFTINCASLLKNSLSVTIVTALFILQNNSVPRHQRGAANGMVMTPMSLFKAVGPAGAGA</sequence>
<proteinExistence type="predicted"/>
<dbReference type="GO" id="GO:0016020">
    <property type="term" value="C:membrane"/>
    <property type="evidence" value="ECO:0007669"/>
    <property type="project" value="UniProtKB-SubCell"/>
</dbReference>
<keyword evidence="5 6" id="KW-0472">Membrane</keyword>
<dbReference type="CDD" id="cd17330">
    <property type="entry name" value="MFS_SLC46_TetA_like"/>
    <property type="match status" value="1"/>
</dbReference>
<dbReference type="PROSITE" id="PS50850">
    <property type="entry name" value="MFS"/>
    <property type="match status" value="1"/>
</dbReference>
<keyword evidence="2" id="KW-0813">Transport</keyword>
<feature type="domain" description="Major facilitator superfamily (MFS) profile" evidence="7">
    <location>
        <begin position="37"/>
        <end position="442"/>
    </location>
</feature>
<dbReference type="PANTHER" id="PTHR23504:SF15">
    <property type="entry name" value="MAJOR FACILITATOR SUPERFAMILY (MFS) PROFILE DOMAIN-CONTAINING PROTEIN"/>
    <property type="match status" value="1"/>
</dbReference>
<evidence type="ECO:0000256" key="4">
    <source>
        <dbReference type="ARBA" id="ARBA00022989"/>
    </source>
</evidence>
<dbReference type="Pfam" id="PF07690">
    <property type="entry name" value="MFS_1"/>
    <property type="match status" value="1"/>
</dbReference>
<evidence type="ECO:0000259" key="7">
    <source>
        <dbReference type="PROSITE" id="PS50850"/>
    </source>
</evidence>